<accession>A0ABY5ZPW9</accession>
<evidence type="ECO:0000256" key="1">
    <source>
        <dbReference type="SAM" id="MobiDB-lite"/>
    </source>
</evidence>
<name>A0ABY5ZPW9_9BACT</name>
<dbReference type="InterPro" id="IPR045750">
    <property type="entry name" value="DUF6178"/>
</dbReference>
<dbReference type="EMBL" id="CP092109">
    <property type="protein sequence ID" value="UWZ81151.1"/>
    <property type="molecule type" value="Genomic_DNA"/>
</dbReference>
<proteinExistence type="predicted"/>
<evidence type="ECO:0000313" key="2">
    <source>
        <dbReference type="EMBL" id="UWZ81151.1"/>
    </source>
</evidence>
<dbReference type="Proteomes" id="UP001060414">
    <property type="component" value="Chromosome"/>
</dbReference>
<dbReference type="RefSeq" id="WP_260749523.1">
    <property type="nucleotide sequence ID" value="NZ_CP092109.1"/>
</dbReference>
<feature type="region of interest" description="Disordered" evidence="1">
    <location>
        <begin position="1"/>
        <end position="20"/>
    </location>
</feature>
<reference evidence="2" key="1">
    <citation type="journal article" date="2022" name="Environ. Microbiol.">
        <title>Geoalkalibacter halelectricus SAP #1 sp. nov. possessing extracellular electron transfer and mineral#reducing capabilities from a haloalkaline environment.</title>
        <authorList>
            <person name="Yadav S."/>
            <person name="Singh R."/>
            <person name="Sundharam S.S."/>
            <person name="Chaudhary S."/>
            <person name="Krishnamurthi S."/>
            <person name="Patil S.A."/>
        </authorList>
    </citation>
    <scope>NUCLEOTIDE SEQUENCE</scope>
    <source>
        <strain evidence="2">SAP-1</strain>
    </source>
</reference>
<evidence type="ECO:0000313" key="3">
    <source>
        <dbReference type="Proteomes" id="UP001060414"/>
    </source>
</evidence>
<dbReference type="Pfam" id="PF19676">
    <property type="entry name" value="DUF6178"/>
    <property type="match status" value="1"/>
</dbReference>
<gene>
    <name evidence="2" type="ORF">L9S41_07075</name>
</gene>
<organism evidence="2 3">
    <name type="scientific">Geoalkalibacter halelectricus</name>
    <dbReference type="NCBI Taxonomy" id="2847045"/>
    <lineage>
        <taxon>Bacteria</taxon>
        <taxon>Pseudomonadati</taxon>
        <taxon>Thermodesulfobacteriota</taxon>
        <taxon>Desulfuromonadia</taxon>
        <taxon>Desulfuromonadales</taxon>
        <taxon>Geoalkalibacteraceae</taxon>
        <taxon>Geoalkalibacter</taxon>
    </lineage>
</organism>
<protein>
    <submittedName>
        <fullName evidence="2">DUF6178 family protein</fullName>
    </submittedName>
</protein>
<sequence length="563" mass="63617">MISAEHPEGGTERALRPRPTSATAEFNALTVEERLRLVRNVSGKQKYQLLLNARDCEELVRRLPSQEVYLLIKELGVEDCVELLAMATTEQMTTFFDLDLWQGEELMPQPTLEWLAMLLETGERKVVETAREMDFELLTLMLRKFIVITRGLESLVDEDALADGRSERIYEMDFVDSESAKIIGHFLDILYRHDRDFYLLLMETVRNEADSSLEDFAYQGRSARLQDRGFPDPFEALGVFAYLAPASFSMEARAKIPFRAAEEGAEAPGFVLAVPPANLLGEILARGLEPDACWELTYLLNKVMIAERVDVGDLAQVQQAMQQVYRYLNIALEHLAGKDLDQAIRYFDNAYLEYLFRLGLSLTLDLKKRAEALRGAPPAFYLDGPFRALLEALCRKRPMLYEGALDVHRAGERPFAAVEEVHLCARWLERIETQVRLFDGRLGFVLPDPSTWDLSGCVPENPEDVGLSDLFLTTLANRLLGGEAAPCALGRDDLARLWSLVTEEGRIKPRVREESRAWAEGLAPGAGEFADYCLDLWEEGLCSLEPRDLDPRFVGGLILRLDS</sequence>
<feature type="compositionally biased region" description="Basic and acidic residues" evidence="1">
    <location>
        <begin position="1"/>
        <end position="15"/>
    </location>
</feature>
<keyword evidence="3" id="KW-1185">Reference proteome</keyword>